<dbReference type="GO" id="GO:0046872">
    <property type="term" value="F:metal ion binding"/>
    <property type="evidence" value="ECO:0007669"/>
    <property type="project" value="InterPro"/>
</dbReference>
<keyword evidence="4" id="KW-1185">Reference proteome</keyword>
<dbReference type="RefSeq" id="WP_039144298.1">
    <property type="nucleotide sequence ID" value="NZ_JOJZ01000019.1"/>
</dbReference>
<name>A0A0C1PLF6_9LACO</name>
<evidence type="ECO:0000259" key="2">
    <source>
        <dbReference type="Pfam" id="PF05193"/>
    </source>
</evidence>
<accession>A0A0C1PLF6</accession>
<dbReference type="OrthoDB" id="9811314at2"/>
<proteinExistence type="predicted"/>
<dbReference type="SUPFAM" id="SSF63411">
    <property type="entry name" value="LuxS/MPP-like metallohydrolase"/>
    <property type="match status" value="2"/>
</dbReference>
<protein>
    <submittedName>
        <fullName evidence="3">Peptidase, M16 family</fullName>
    </submittedName>
</protein>
<evidence type="ECO:0000313" key="4">
    <source>
        <dbReference type="Proteomes" id="UP000031397"/>
    </source>
</evidence>
<comment type="caution">
    <text evidence="3">The sequence shown here is derived from an EMBL/GenBank/DDBJ whole genome shotgun (WGS) entry which is preliminary data.</text>
</comment>
<dbReference type="InterPro" id="IPR011249">
    <property type="entry name" value="Metalloenz_LuxS/M16"/>
</dbReference>
<dbReference type="Gene3D" id="3.30.830.10">
    <property type="entry name" value="Metalloenzyme, LuxS/M16 peptidase-like"/>
    <property type="match status" value="2"/>
</dbReference>
<evidence type="ECO:0000313" key="3">
    <source>
        <dbReference type="EMBL" id="KID41567.1"/>
    </source>
</evidence>
<feature type="domain" description="Peptidase M16 N-terminal" evidence="1">
    <location>
        <begin position="62"/>
        <end position="154"/>
    </location>
</feature>
<dbReference type="Pfam" id="PF00675">
    <property type="entry name" value="Peptidase_M16"/>
    <property type="match status" value="1"/>
</dbReference>
<dbReference type="InterPro" id="IPR011765">
    <property type="entry name" value="Pept_M16_N"/>
</dbReference>
<dbReference type="PANTHER" id="PTHR11851:SF134">
    <property type="entry name" value="ZINC-DEPENDENT PROTEASE"/>
    <property type="match status" value="1"/>
</dbReference>
<feature type="domain" description="Peptidase M16 C-terminal" evidence="2">
    <location>
        <begin position="180"/>
        <end position="351"/>
    </location>
</feature>
<organism evidence="3 4">
    <name type="scientific">Fructilactobacillus fructivorans</name>
    <dbReference type="NCBI Taxonomy" id="1614"/>
    <lineage>
        <taxon>Bacteria</taxon>
        <taxon>Bacillati</taxon>
        <taxon>Bacillota</taxon>
        <taxon>Bacilli</taxon>
        <taxon>Lactobacillales</taxon>
        <taxon>Lactobacillaceae</taxon>
        <taxon>Fructilactobacillus</taxon>
    </lineage>
</organism>
<dbReference type="InterPro" id="IPR050361">
    <property type="entry name" value="MPP/UQCRC_Complex"/>
</dbReference>
<gene>
    <name evidence="3" type="ORF">LfDm3_0809</name>
</gene>
<sequence length="428" mass="48458">MVEVRYDNLNETIHRYDLDNGMKVMIDPKPGFNSTYGILNVHFGAINNVRLNGDQLQGMPLGIAHFLEHKMFDKHDYDSSDRFGKFGSDSNAFTSFDQTSYLFNTTSHVNDNLDVLIDLVQHPYFDEKKVQKEQGIIGQEILMYQDDPSSRIYFDTIGNLYHGSPLDHDIAGTVDSIAEITADDLYAMYRQYYVPNNMDLMLVGKVDKDQAIARISDLEKAIKPINPTQIATLKQKTNEAIQKSPIVASDYSEMNLSTGKVAVGFRGPSDQVYGSQFSKNELSLGLFLSMIFSEDSESYQRLYSEGIINDSFGYDFDMEAGYQFVIFAEDSDHPELFQQSIKREIKRALDDASGLTKIFNLIKREEIGQSISVMNSNSAIANQMGDPLNEYTNIFDEVQILNQLSLSEVIDFAKHFFDFGKTTLKVIS</sequence>
<dbReference type="Pfam" id="PF05193">
    <property type="entry name" value="Peptidase_M16_C"/>
    <property type="match status" value="1"/>
</dbReference>
<dbReference type="NCBIfam" id="NF047421">
    <property type="entry name" value="YfmH_fam"/>
    <property type="match status" value="1"/>
</dbReference>
<dbReference type="AlphaFoldDB" id="A0A0C1PLF6"/>
<dbReference type="MEROPS" id="M16.A20"/>
<dbReference type="PANTHER" id="PTHR11851">
    <property type="entry name" value="METALLOPROTEASE"/>
    <property type="match status" value="1"/>
</dbReference>
<dbReference type="Proteomes" id="UP000031397">
    <property type="component" value="Unassembled WGS sequence"/>
</dbReference>
<dbReference type="GeneID" id="74913474"/>
<evidence type="ECO:0000259" key="1">
    <source>
        <dbReference type="Pfam" id="PF00675"/>
    </source>
</evidence>
<dbReference type="InterPro" id="IPR007863">
    <property type="entry name" value="Peptidase_M16_C"/>
</dbReference>
<dbReference type="EMBL" id="JOJZ01000019">
    <property type="protein sequence ID" value="KID41567.1"/>
    <property type="molecule type" value="Genomic_DNA"/>
</dbReference>
<reference evidence="3 4" key="1">
    <citation type="submission" date="2014-06" db="EMBL/GenBank/DDBJ databases">
        <title>Functional and comparative genomic analyses of the Drosophila gut microbiota identify candidate symbiosis factors.</title>
        <authorList>
            <person name="Newell P.D."/>
            <person name="Chaston J.M."/>
            <person name="Douglas A.E."/>
        </authorList>
    </citation>
    <scope>NUCLEOTIDE SEQUENCE [LARGE SCALE GENOMIC DNA]</scope>
    <source>
        <strain evidence="3 4">DmCS_002</strain>
    </source>
</reference>
<dbReference type="PATRIC" id="fig|1614.7.peg.765"/>